<dbReference type="GO" id="GO:0035725">
    <property type="term" value="P:sodium ion transmembrane transport"/>
    <property type="evidence" value="ECO:0007669"/>
    <property type="project" value="TreeGrafter"/>
</dbReference>
<dbReference type="PANTHER" id="PTHR45689:SF5">
    <property type="entry name" value="I[[H]] CHANNEL, ISOFORM E"/>
    <property type="match status" value="1"/>
</dbReference>
<gene>
    <name evidence="2" type="ORF">V5799_010766</name>
</gene>
<keyword evidence="1" id="KW-1133">Transmembrane helix</keyword>
<reference evidence="2 3" key="1">
    <citation type="journal article" date="2023" name="Arcadia Sci">
        <title>De novo assembly of a long-read Amblyomma americanum tick genome.</title>
        <authorList>
            <person name="Chou S."/>
            <person name="Poskanzer K.E."/>
            <person name="Rollins M."/>
            <person name="Thuy-Boun P.S."/>
        </authorList>
    </citation>
    <scope>NUCLEOTIDE SEQUENCE [LARGE SCALE GENOMIC DNA]</scope>
    <source>
        <strain evidence="2">F_SG_1</strain>
        <tissue evidence="2">Salivary glands</tissue>
    </source>
</reference>
<keyword evidence="1" id="KW-0812">Transmembrane</keyword>
<evidence type="ECO:0000313" key="2">
    <source>
        <dbReference type="EMBL" id="KAK8774699.1"/>
    </source>
</evidence>
<evidence type="ECO:0000256" key="1">
    <source>
        <dbReference type="SAM" id="Phobius"/>
    </source>
</evidence>
<name>A0AAQ4EIR2_AMBAM</name>
<organism evidence="2 3">
    <name type="scientific">Amblyomma americanum</name>
    <name type="common">Lone star tick</name>
    <dbReference type="NCBI Taxonomy" id="6943"/>
    <lineage>
        <taxon>Eukaryota</taxon>
        <taxon>Metazoa</taxon>
        <taxon>Ecdysozoa</taxon>
        <taxon>Arthropoda</taxon>
        <taxon>Chelicerata</taxon>
        <taxon>Arachnida</taxon>
        <taxon>Acari</taxon>
        <taxon>Parasitiformes</taxon>
        <taxon>Ixodida</taxon>
        <taxon>Ixodoidea</taxon>
        <taxon>Ixodidae</taxon>
        <taxon>Amblyomminae</taxon>
        <taxon>Amblyomma</taxon>
    </lineage>
</organism>
<dbReference type="EMBL" id="JARKHS020015136">
    <property type="protein sequence ID" value="KAK8774699.1"/>
    <property type="molecule type" value="Genomic_DNA"/>
</dbReference>
<sequence>MDPQEISGRYLRGWFAVDFVSSMPLDFIVWMVAVLTGKATERRSTLWHLAKLMSLVKLVKISRLFRYGGRTEQMMSTASRYIQEGESVETNIAMPTDSTAHIGGPQNEPWWVQYSWAVHNTVSLMMTNNYGLAQKTGLLVEEWIQVMGMFFGALWQALLLGYGANLLAHKDYTKNVQRERASRAYLAPPSVNLCAEAYCYNCGQFLDACKSTEET</sequence>
<keyword evidence="3" id="KW-1185">Reference proteome</keyword>
<feature type="transmembrane region" description="Helical" evidence="1">
    <location>
        <begin position="143"/>
        <end position="168"/>
    </location>
</feature>
<dbReference type="AlphaFoldDB" id="A0AAQ4EIR2"/>
<dbReference type="GO" id="GO:0005249">
    <property type="term" value="F:voltage-gated potassium channel activity"/>
    <property type="evidence" value="ECO:0007669"/>
    <property type="project" value="TreeGrafter"/>
</dbReference>
<dbReference type="Proteomes" id="UP001321473">
    <property type="component" value="Unassembled WGS sequence"/>
</dbReference>
<protein>
    <submittedName>
        <fullName evidence="2">Uncharacterized protein</fullName>
    </submittedName>
</protein>
<proteinExistence type="predicted"/>
<comment type="caution">
    <text evidence="2">The sequence shown here is derived from an EMBL/GenBank/DDBJ whole genome shotgun (WGS) entry which is preliminary data.</text>
</comment>
<feature type="transmembrane region" description="Helical" evidence="1">
    <location>
        <begin position="12"/>
        <end position="34"/>
    </location>
</feature>
<keyword evidence="1" id="KW-0472">Membrane</keyword>
<accession>A0AAQ4EIR2</accession>
<dbReference type="GO" id="GO:0098855">
    <property type="term" value="C:HCN channel complex"/>
    <property type="evidence" value="ECO:0007669"/>
    <property type="project" value="TreeGrafter"/>
</dbReference>
<dbReference type="PANTHER" id="PTHR45689">
    <property type="entry name" value="I[[H]] CHANNEL, ISOFORM E"/>
    <property type="match status" value="1"/>
</dbReference>
<dbReference type="GO" id="GO:0003254">
    <property type="term" value="P:regulation of membrane depolarization"/>
    <property type="evidence" value="ECO:0007669"/>
    <property type="project" value="TreeGrafter"/>
</dbReference>
<dbReference type="InterPro" id="IPR051413">
    <property type="entry name" value="K/Na_HCN_channel"/>
</dbReference>
<evidence type="ECO:0000313" key="3">
    <source>
        <dbReference type="Proteomes" id="UP001321473"/>
    </source>
</evidence>